<proteinExistence type="predicted"/>
<evidence type="ECO:0000313" key="3">
    <source>
        <dbReference type="Proteomes" id="UP001596957"/>
    </source>
</evidence>
<dbReference type="Proteomes" id="UP001596957">
    <property type="component" value="Unassembled WGS sequence"/>
</dbReference>
<comment type="caution">
    <text evidence="2">The sequence shown here is derived from an EMBL/GenBank/DDBJ whole genome shotgun (WGS) entry which is preliminary data.</text>
</comment>
<feature type="transmembrane region" description="Helical" evidence="1">
    <location>
        <begin position="12"/>
        <end position="34"/>
    </location>
</feature>
<organism evidence="2 3">
    <name type="scientific">Streptomyces lutosisoli</name>
    <dbReference type="NCBI Taxonomy" id="2665721"/>
    <lineage>
        <taxon>Bacteria</taxon>
        <taxon>Bacillati</taxon>
        <taxon>Actinomycetota</taxon>
        <taxon>Actinomycetes</taxon>
        <taxon>Kitasatosporales</taxon>
        <taxon>Streptomycetaceae</taxon>
        <taxon>Streptomyces</taxon>
    </lineage>
</organism>
<feature type="transmembrane region" description="Helical" evidence="1">
    <location>
        <begin position="67"/>
        <end position="85"/>
    </location>
</feature>
<gene>
    <name evidence="2" type="ORF">ACFQZP_18460</name>
</gene>
<dbReference type="RefSeq" id="WP_381264863.1">
    <property type="nucleotide sequence ID" value="NZ_JBHTBI010000128.1"/>
</dbReference>
<keyword evidence="1" id="KW-0472">Membrane</keyword>
<name>A0ABW2VI97_9ACTN</name>
<evidence type="ECO:0000256" key="1">
    <source>
        <dbReference type="SAM" id="Phobius"/>
    </source>
</evidence>
<keyword evidence="1" id="KW-0812">Transmembrane</keyword>
<evidence type="ECO:0008006" key="4">
    <source>
        <dbReference type="Google" id="ProtNLM"/>
    </source>
</evidence>
<reference evidence="3" key="1">
    <citation type="journal article" date="2019" name="Int. J. Syst. Evol. Microbiol.">
        <title>The Global Catalogue of Microorganisms (GCM) 10K type strain sequencing project: providing services to taxonomists for standard genome sequencing and annotation.</title>
        <authorList>
            <consortium name="The Broad Institute Genomics Platform"/>
            <consortium name="The Broad Institute Genome Sequencing Center for Infectious Disease"/>
            <person name="Wu L."/>
            <person name="Ma J."/>
        </authorList>
    </citation>
    <scope>NUCLEOTIDE SEQUENCE [LARGE SCALE GENOMIC DNA]</scope>
    <source>
        <strain evidence="3">CGMCC 4.7198</strain>
    </source>
</reference>
<protein>
    <recommendedName>
        <fullName evidence="4">Integral membrane protein</fullName>
    </recommendedName>
</protein>
<evidence type="ECO:0000313" key="2">
    <source>
        <dbReference type="EMBL" id="MFD0283629.1"/>
    </source>
</evidence>
<keyword evidence="1" id="KW-1133">Transmembrane helix</keyword>
<dbReference type="EMBL" id="JBHTEC010000001">
    <property type="protein sequence ID" value="MFD0283629.1"/>
    <property type="molecule type" value="Genomic_DNA"/>
</dbReference>
<keyword evidence="3" id="KW-1185">Reference proteome</keyword>
<sequence>MATLVVGGKGNAVVLRGVLALIAGSAFVVVAGGYRGVDVWVWDWADVVFRQRTRYGTPWWCLTTMRIQFGIAGAVFLAAGAYILVR</sequence>
<accession>A0ABW2VI97</accession>